<dbReference type="EMBL" id="PYMB01000001">
    <property type="protein sequence ID" value="PSW16390.1"/>
    <property type="molecule type" value="Genomic_DNA"/>
</dbReference>
<dbReference type="AlphaFoldDB" id="A0A2T3NLM1"/>
<reference evidence="1 2" key="1">
    <citation type="submission" date="2018-03" db="EMBL/GenBank/DDBJ databases">
        <title>Whole genome sequencing of Histamine producing bacteria.</title>
        <authorList>
            <person name="Butler K."/>
        </authorList>
    </citation>
    <scope>NUCLEOTIDE SEQUENCE [LARGE SCALE GENOMIC DNA]</scope>
    <source>
        <strain evidence="1 2">DSM 19138</strain>
    </source>
</reference>
<comment type="caution">
    <text evidence="1">The sequence shown here is derived from an EMBL/GenBank/DDBJ whole genome shotgun (WGS) entry which is preliminary data.</text>
</comment>
<gene>
    <name evidence="1" type="ORF">C9J01_05170</name>
</gene>
<dbReference type="InterPro" id="IPR021409">
    <property type="entry name" value="DUF3047"/>
</dbReference>
<proteinExistence type="predicted"/>
<evidence type="ECO:0008006" key="3">
    <source>
        <dbReference type="Google" id="ProtNLM"/>
    </source>
</evidence>
<organism evidence="1 2">
    <name type="scientific">Photobacterium rosenbergii</name>
    <dbReference type="NCBI Taxonomy" id="294936"/>
    <lineage>
        <taxon>Bacteria</taxon>
        <taxon>Pseudomonadati</taxon>
        <taxon>Pseudomonadota</taxon>
        <taxon>Gammaproteobacteria</taxon>
        <taxon>Vibrionales</taxon>
        <taxon>Vibrionaceae</taxon>
        <taxon>Photobacterium</taxon>
    </lineage>
</organism>
<dbReference type="Proteomes" id="UP000241346">
    <property type="component" value="Unassembled WGS sequence"/>
</dbReference>
<evidence type="ECO:0000313" key="2">
    <source>
        <dbReference type="Proteomes" id="UP000241346"/>
    </source>
</evidence>
<dbReference type="Pfam" id="PF11249">
    <property type="entry name" value="DUF3047"/>
    <property type="match status" value="1"/>
</dbReference>
<dbReference type="OrthoDB" id="9775969at2"/>
<accession>A0A2T3NLM1</accession>
<sequence>MPVLLYFILLLLPLRALASFELPVAQFNLESMTSWQVKHFVGRTQYVVVPFDGQRVLKATSNDSATIITKPIRIDLEETPYLNWSWRVEDQLSGINETTKNGDDFAARIYLVIGDNLLNPATKAINYVWSSNQPRYSRWSNPFAGDKVQMIAVRGATDTISQWRKEKRNVYQDLINVFGDKGSEHKNRKAYRYLDAIAIMTDSDNSGQAATAYYGDIFFSTK</sequence>
<protein>
    <recommendedName>
        <fullName evidence="3">DUF3047 domain-containing protein</fullName>
    </recommendedName>
</protein>
<name>A0A2T3NLM1_9GAMM</name>
<dbReference type="RefSeq" id="WP_107297011.1">
    <property type="nucleotide sequence ID" value="NZ_PYMB01000001.1"/>
</dbReference>
<evidence type="ECO:0000313" key="1">
    <source>
        <dbReference type="EMBL" id="PSW16390.1"/>
    </source>
</evidence>